<accession>A0AAN6TLL5</accession>
<dbReference type="GeneID" id="89933180"/>
<organism evidence="2 3">
    <name type="scientific">Canariomyces notabilis</name>
    <dbReference type="NCBI Taxonomy" id="2074819"/>
    <lineage>
        <taxon>Eukaryota</taxon>
        <taxon>Fungi</taxon>
        <taxon>Dikarya</taxon>
        <taxon>Ascomycota</taxon>
        <taxon>Pezizomycotina</taxon>
        <taxon>Sordariomycetes</taxon>
        <taxon>Sordariomycetidae</taxon>
        <taxon>Sordariales</taxon>
        <taxon>Chaetomiaceae</taxon>
        <taxon>Canariomyces</taxon>
    </lineage>
</organism>
<comment type="caution">
    <text evidence="2">The sequence shown here is derived from an EMBL/GenBank/DDBJ whole genome shotgun (WGS) entry which is preliminary data.</text>
</comment>
<dbReference type="Proteomes" id="UP001302812">
    <property type="component" value="Unassembled WGS sequence"/>
</dbReference>
<feature type="region of interest" description="Disordered" evidence="1">
    <location>
        <begin position="541"/>
        <end position="569"/>
    </location>
</feature>
<feature type="compositionally biased region" description="Polar residues" evidence="1">
    <location>
        <begin position="236"/>
        <end position="247"/>
    </location>
</feature>
<evidence type="ECO:0000313" key="2">
    <source>
        <dbReference type="EMBL" id="KAK4116697.1"/>
    </source>
</evidence>
<feature type="compositionally biased region" description="Polar residues" evidence="1">
    <location>
        <begin position="126"/>
        <end position="139"/>
    </location>
</feature>
<dbReference type="AlphaFoldDB" id="A0AAN6TLL5"/>
<proteinExistence type="predicted"/>
<feature type="region of interest" description="Disordered" evidence="1">
    <location>
        <begin position="479"/>
        <end position="516"/>
    </location>
</feature>
<evidence type="ECO:0000313" key="3">
    <source>
        <dbReference type="Proteomes" id="UP001302812"/>
    </source>
</evidence>
<evidence type="ECO:0000256" key="1">
    <source>
        <dbReference type="SAM" id="MobiDB-lite"/>
    </source>
</evidence>
<feature type="compositionally biased region" description="Polar residues" evidence="1">
    <location>
        <begin position="94"/>
        <end position="103"/>
    </location>
</feature>
<reference evidence="2" key="2">
    <citation type="submission" date="2023-05" db="EMBL/GenBank/DDBJ databases">
        <authorList>
            <consortium name="Lawrence Berkeley National Laboratory"/>
            <person name="Steindorff A."/>
            <person name="Hensen N."/>
            <person name="Bonometti L."/>
            <person name="Westerberg I."/>
            <person name="Brannstrom I.O."/>
            <person name="Guillou S."/>
            <person name="Cros-Aarteil S."/>
            <person name="Calhoun S."/>
            <person name="Haridas S."/>
            <person name="Kuo A."/>
            <person name="Mondo S."/>
            <person name="Pangilinan J."/>
            <person name="Riley R."/>
            <person name="Labutti K."/>
            <person name="Andreopoulos B."/>
            <person name="Lipzen A."/>
            <person name="Chen C."/>
            <person name="Yanf M."/>
            <person name="Daum C."/>
            <person name="Ng V."/>
            <person name="Clum A."/>
            <person name="Ohm R."/>
            <person name="Martin F."/>
            <person name="Silar P."/>
            <person name="Natvig D."/>
            <person name="Lalanne C."/>
            <person name="Gautier V."/>
            <person name="Ament-Velasquez S.L."/>
            <person name="Kruys A."/>
            <person name="Hutchinson M.I."/>
            <person name="Powell A.J."/>
            <person name="Barry K."/>
            <person name="Miller A.N."/>
            <person name="Grigoriev I.V."/>
            <person name="Debuchy R."/>
            <person name="Gladieux P."/>
            <person name="Thoren M.H."/>
            <person name="Johannesson H."/>
        </authorList>
    </citation>
    <scope>NUCLEOTIDE SEQUENCE</scope>
    <source>
        <strain evidence="2">CBS 508.74</strain>
    </source>
</reference>
<feature type="region of interest" description="Disordered" evidence="1">
    <location>
        <begin position="90"/>
        <end position="272"/>
    </location>
</feature>
<feature type="region of interest" description="Disordered" evidence="1">
    <location>
        <begin position="293"/>
        <end position="327"/>
    </location>
</feature>
<name>A0AAN6TLL5_9PEZI</name>
<feature type="compositionally biased region" description="Basic residues" evidence="1">
    <location>
        <begin position="168"/>
        <end position="187"/>
    </location>
</feature>
<reference evidence="2" key="1">
    <citation type="journal article" date="2023" name="Mol. Phylogenet. Evol.">
        <title>Genome-scale phylogeny and comparative genomics of the fungal order Sordariales.</title>
        <authorList>
            <person name="Hensen N."/>
            <person name="Bonometti L."/>
            <person name="Westerberg I."/>
            <person name="Brannstrom I.O."/>
            <person name="Guillou S."/>
            <person name="Cros-Aarteil S."/>
            <person name="Calhoun S."/>
            <person name="Haridas S."/>
            <person name="Kuo A."/>
            <person name="Mondo S."/>
            <person name="Pangilinan J."/>
            <person name="Riley R."/>
            <person name="LaButti K."/>
            <person name="Andreopoulos B."/>
            <person name="Lipzen A."/>
            <person name="Chen C."/>
            <person name="Yan M."/>
            <person name="Daum C."/>
            <person name="Ng V."/>
            <person name="Clum A."/>
            <person name="Steindorff A."/>
            <person name="Ohm R.A."/>
            <person name="Martin F."/>
            <person name="Silar P."/>
            <person name="Natvig D.O."/>
            <person name="Lalanne C."/>
            <person name="Gautier V."/>
            <person name="Ament-Velasquez S.L."/>
            <person name="Kruys A."/>
            <person name="Hutchinson M.I."/>
            <person name="Powell A.J."/>
            <person name="Barry K."/>
            <person name="Miller A.N."/>
            <person name="Grigoriev I.V."/>
            <person name="Debuchy R."/>
            <person name="Gladieux P."/>
            <person name="Hiltunen Thoren M."/>
            <person name="Johannesson H."/>
        </authorList>
    </citation>
    <scope>NUCLEOTIDE SEQUENCE</scope>
    <source>
        <strain evidence="2">CBS 508.74</strain>
    </source>
</reference>
<feature type="region of interest" description="Disordered" evidence="1">
    <location>
        <begin position="359"/>
        <end position="448"/>
    </location>
</feature>
<feature type="compositionally biased region" description="Polar residues" evidence="1">
    <location>
        <begin position="256"/>
        <end position="272"/>
    </location>
</feature>
<dbReference type="RefSeq" id="XP_064674267.1">
    <property type="nucleotide sequence ID" value="XM_064809057.1"/>
</dbReference>
<feature type="compositionally biased region" description="Gly residues" evidence="1">
    <location>
        <begin position="412"/>
        <end position="421"/>
    </location>
</feature>
<keyword evidence="3" id="KW-1185">Reference proteome</keyword>
<feature type="compositionally biased region" description="Low complexity" evidence="1">
    <location>
        <begin position="302"/>
        <end position="323"/>
    </location>
</feature>
<feature type="compositionally biased region" description="Polar residues" evidence="1">
    <location>
        <begin position="205"/>
        <end position="229"/>
    </location>
</feature>
<gene>
    <name evidence="2" type="ORF">N656DRAFT_266161</name>
</gene>
<protein>
    <submittedName>
        <fullName evidence="2">Uncharacterized protein</fullName>
    </submittedName>
</protein>
<sequence>MPGMASNKITKTKGKMVKPILKKLSHSEKNSLDLDRGWDEQSVEQLENSGGNEFYAPTARDVSFGFLGGYGAVGDAGVVGSVGSGFRAKFQHGRSGSQASTGSGPRGAFVHPFAQTPRTATPPLSYANSLASFDNNNTHSGRDHSPTITENEDDDEFDATTTYSQSHSHSHARSHTHTHTHHHPHLHHPSDSQPPPPPPSISQSTLRRSSINTINSGHRTPSFPETQAASKPPSLRINTGRSVSGTSRLAHGSGSGASSIPNASRSDLHLSNNNSSVPHLNLSVSISGTLDSPTGSLGGGSSTILSTSTSQQQQSQATQSQMSPLRSSLDLAFPRLRSRSELDTAARAENIRAARRKFEERERAKEEKHDREMIRKRERRDTKEAKSIEKGETVHHRKVSSTSSSTSAVPDSGGGPGGGVGLQKAGTWTAGGRNSPRLMGSRKGSGAWGGSGVEIAEHQSQHRSSPFLGRGAGGFASSSAPAGTIGSQHHPHHHQGLGIGLGRKRHTASPAPDAAMTGAASTVTGEKQMGFASRKYESVPLQTPPAFGPGVDDVRFEQTRPRRGSGAKRKTQSYWQGFLLWLRTKLWRLGGH</sequence>
<dbReference type="EMBL" id="MU853333">
    <property type="protein sequence ID" value="KAK4116697.1"/>
    <property type="molecule type" value="Genomic_DNA"/>
</dbReference>
<feature type="compositionally biased region" description="Basic and acidic residues" evidence="1">
    <location>
        <begin position="359"/>
        <end position="394"/>
    </location>
</feature>